<accession>A0A2P9ATY7</accession>
<evidence type="ECO:0000313" key="2">
    <source>
        <dbReference type="Proteomes" id="UP000245698"/>
    </source>
</evidence>
<dbReference type="RefSeq" id="WP_244603054.1">
    <property type="nucleotide sequence ID" value="NZ_FUIG01000057.1"/>
</dbReference>
<sequence length="473" mass="53723">MLTAFNSGKRVVVVGKRIAYSPRWEFVSDFLLDNLKTVFDREWGASASRIMPNHTLFRWLRRLNEARREIGVGVAMPIKGHLSALNRLGYALYLIEHNDKPPKSLIKRLRHPTDFDPALYEAIVASAFALAGAKIDGAEDAKGNQPKPEFFAKFPDGKTYAVEAKRKRSWKAAFDLESEEFIAELTKWLRDKLYASSKKNLTNPIYWFELGIGNQMSEQQLERLRDLVVAAVNSAEEITVNGQPPTPAYVFITNNPDLSNDDATNLSFFGLLTGFVMDDFREELLDLETAMDRHDKHRSVRWVHDCLALVQQVPTSFEGIPDELLDERGQPIETLRIGKLIAYPRKDGSQGVGKIEEVACLDREAVVVVADEATKQRVIAKVPLTEQEAKAAKKLGNAIFGKPEAPHSVITDPLRFYDRMLEIYADFPHESLLIQIEDHPRLEEFRELSRNELLIQVAREFTKRMEFLNTAGI</sequence>
<gene>
    <name evidence="1" type="ORF">BQ8482_480115</name>
</gene>
<dbReference type="EMBL" id="FUIG01000057">
    <property type="protein sequence ID" value="SJM34632.1"/>
    <property type="molecule type" value="Genomic_DNA"/>
</dbReference>
<keyword evidence="2" id="KW-1185">Reference proteome</keyword>
<evidence type="ECO:0000313" key="1">
    <source>
        <dbReference type="EMBL" id="SJM34632.1"/>
    </source>
</evidence>
<reference evidence="2" key="1">
    <citation type="submission" date="2016-12" db="EMBL/GenBank/DDBJ databases">
        <authorList>
            <person name="Brunel B."/>
        </authorList>
    </citation>
    <scope>NUCLEOTIDE SEQUENCE [LARGE SCALE GENOMIC DNA]</scope>
</reference>
<name>A0A2P9ATY7_9HYPH</name>
<protein>
    <submittedName>
        <fullName evidence="1">Uncharacterized protein</fullName>
    </submittedName>
</protein>
<dbReference type="Proteomes" id="UP000245698">
    <property type="component" value="Unassembled WGS sequence"/>
</dbReference>
<organism evidence="1 2">
    <name type="scientific">Mesorhizobium delmotii</name>
    <dbReference type="NCBI Taxonomy" id="1631247"/>
    <lineage>
        <taxon>Bacteria</taxon>
        <taxon>Pseudomonadati</taxon>
        <taxon>Pseudomonadota</taxon>
        <taxon>Alphaproteobacteria</taxon>
        <taxon>Hyphomicrobiales</taxon>
        <taxon>Phyllobacteriaceae</taxon>
        <taxon>Mesorhizobium</taxon>
    </lineage>
</organism>
<proteinExistence type="predicted"/>
<dbReference type="AlphaFoldDB" id="A0A2P9ATY7"/>